<evidence type="ECO:0000313" key="2">
    <source>
        <dbReference type="Proteomes" id="UP001168821"/>
    </source>
</evidence>
<dbReference type="Proteomes" id="UP001168821">
    <property type="component" value="Unassembled WGS sequence"/>
</dbReference>
<gene>
    <name evidence="1" type="ORF">Zmor_024249</name>
</gene>
<name>A0AA38M7X4_9CUCU</name>
<reference evidence="1" key="1">
    <citation type="journal article" date="2023" name="G3 (Bethesda)">
        <title>Whole genome assemblies of Zophobas morio and Tenebrio molitor.</title>
        <authorList>
            <person name="Kaur S."/>
            <person name="Stinson S.A."/>
            <person name="diCenzo G.C."/>
        </authorList>
    </citation>
    <scope>NUCLEOTIDE SEQUENCE</scope>
    <source>
        <strain evidence="1">QUZm001</strain>
    </source>
</reference>
<comment type="caution">
    <text evidence="1">The sequence shown here is derived from an EMBL/GenBank/DDBJ whole genome shotgun (WGS) entry which is preliminary data.</text>
</comment>
<proteinExistence type="predicted"/>
<dbReference type="Pfam" id="PF16061">
    <property type="entry name" value="DUF4803"/>
    <property type="match status" value="1"/>
</dbReference>
<keyword evidence="2" id="KW-1185">Reference proteome</keyword>
<dbReference type="PANTHER" id="PTHR47890:SF1">
    <property type="entry name" value="LD24308P"/>
    <property type="match status" value="1"/>
</dbReference>
<evidence type="ECO:0000313" key="1">
    <source>
        <dbReference type="EMBL" id="KAJ3646673.1"/>
    </source>
</evidence>
<dbReference type="EMBL" id="JALNTZ010000007">
    <property type="protein sequence ID" value="KAJ3646673.1"/>
    <property type="molecule type" value="Genomic_DNA"/>
</dbReference>
<dbReference type="AlphaFoldDB" id="A0AA38M7X4"/>
<dbReference type="PANTHER" id="PTHR47890">
    <property type="entry name" value="LD24308P"/>
    <property type="match status" value="1"/>
</dbReference>
<dbReference type="InterPro" id="IPR032062">
    <property type="entry name" value="DUF4803"/>
</dbReference>
<protein>
    <submittedName>
        <fullName evidence="1">Uncharacterized protein</fullName>
    </submittedName>
</protein>
<sequence length="654" mass="75706">MRDFVVFLVTVASLPFVAPTPILTVFELSVKIIEITKSLLETVVSLNEFADTVDPTNKKVKFLFSSLDSIAVQTGEINEKIHQANETVNIITRTAQNLPDDIRFELKLNEIHMKQIYLNIYYRDMEKYVRDADEFENSTLINFADGAVSNMSNSVAFLIESIHQQVISQDFLYLFSESFDPTMNNYFCIEGQSAAQILHNFMNEMLVLNVKSYTVICAAYMIKNLYKSGNFSKEIEDTSEQFQKRINTLMLAVKPYMAKTSTELWRCDPYHHEKERTYIEITNFLHGIILNQMNLDPRRECRDGCDTFTYTEKYNCQDEWCKEEITCPKVMNCRYIDSSMEVCRSSNIFTTNRRYDYIEFSNGNRFGEKNNCSSKTIHLETYQNWLIYGCSYCYCLCEEGPKFFSDRYINMRLVQSNVTDNKVVTGLRFVRHYKVIHLQVQEGRLLPYGQIDVDSVRWVPLEDYSVLDKTYRDGKDYYTFKWDQRHLDLADIMAEEGSVVTGVAFKKVDTRLHLQVQTTPFNFITGKLTNKLSSLRDDPGIALKHRFNSQLQLDRVDVPTRSRSPSNQFTTNKLVEFTNTGYEKDAGQTTVPFFDAQPLESAIPVPLCYRCRHVAATGPAPVMLAPLAWTGAERRGTAERNDVEKNMAYQWCLV</sequence>
<accession>A0AA38M7X4</accession>
<organism evidence="1 2">
    <name type="scientific">Zophobas morio</name>
    <dbReference type="NCBI Taxonomy" id="2755281"/>
    <lineage>
        <taxon>Eukaryota</taxon>
        <taxon>Metazoa</taxon>
        <taxon>Ecdysozoa</taxon>
        <taxon>Arthropoda</taxon>
        <taxon>Hexapoda</taxon>
        <taxon>Insecta</taxon>
        <taxon>Pterygota</taxon>
        <taxon>Neoptera</taxon>
        <taxon>Endopterygota</taxon>
        <taxon>Coleoptera</taxon>
        <taxon>Polyphaga</taxon>
        <taxon>Cucujiformia</taxon>
        <taxon>Tenebrionidae</taxon>
        <taxon>Zophobas</taxon>
    </lineage>
</organism>